<dbReference type="AlphaFoldDB" id="A0A1H8YL99"/>
<evidence type="ECO:0000313" key="2">
    <source>
        <dbReference type="EMBL" id="SEP52863.1"/>
    </source>
</evidence>
<dbReference type="OrthoDB" id="324838at2"/>
<feature type="region of interest" description="Disordered" evidence="1">
    <location>
        <begin position="148"/>
        <end position="167"/>
    </location>
</feature>
<accession>A0A1H8YL99</accession>
<dbReference type="EMBL" id="FOEF01000022">
    <property type="protein sequence ID" value="SEP52863.1"/>
    <property type="molecule type" value="Genomic_DNA"/>
</dbReference>
<protein>
    <recommendedName>
        <fullName evidence="4">CHAP domain-containing protein</fullName>
    </recommendedName>
</protein>
<evidence type="ECO:0000313" key="3">
    <source>
        <dbReference type="Proteomes" id="UP000198582"/>
    </source>
</evidence>
<name>A0A1H8YL99_9PSEU</name>
<dbReference type="RefSeq" id="WP_091626804.1">
    <property type="nucleotide sequence ID" value="NZ_FOEF01000022.1"/>
</dbReference>
<keyword evidence="3" id="KW-1185">Reference proteome</keyword>
<evidence type="ECO:0008006" key="4">
    <source>
        <dbReference type="Google" id="ProtNLM"/>
    </source>
</evidence>
<proteinExistence type="predicted"/>
<gene>
    <name evidence="2" type="ORF">SAMN04489732_122148</name>
</gene>
<reference evidence="2 3" key="1">
    <citation type="submission" date="2016-10" db="EMBL/GenBank/DDBJ databases">
        <authorList>
            <person name="de Groot N.N."/>
        </authorList>
    </citation>
    <scope>NUCLEOTIDE SEQUENCE [LARGE SCALE GENOMIC DNA]</scope>
    <source>
        <strain evidence="2 3">DSM 44993</strain>
    </source>
</reference>
<organism evidence="2 3">
    <name type="scientific">Amycolatopsis saalfeldensis</name>
    <dbReference type="NCBI Taxonomy" id="394193"/>
    <lineage>
        <taxon>Bacteria</taxon>
        <taxon>Bacillati</taxon>
        <taxon>Actinomycetota</taxon>
        <taxon>Actinomycetes</taxon>
        <taxon>Pseudonocardiales</taxon>
        <taxon>Pseudonocardiaceae</taxon>
        <taxon>Amycolatopsis</taxon>
    </lineage>
</organism>
<sequence>MIVPEHLRAAELLIDHVPPEHNRYKAAGEPDVVSWAEPWRNHTQCASFQTQVLKQAYDWADDEFFTAHFRSVSPPSRTYWWVFSRRAVPHFSPVRTVAELRAGDLVVIDYGHRRPVNTGHIAAVRGEPVADGTGAYLVPVVDCTADPHGTSAEFPDSRGPGGQGAGRGHMVFHADPATGGFRGYSWSVTARRSHPVGQRPIVAVRVV</sequence>
<dbReference type="STRING" id="394193.SAMN04489732_122148"/>
<dbReference type="Proteomes" id="UP000198582">
    <property type="component" value="Unassembled WGS sequence"/>
</dbReference>
<evidence type="ECO:0000256" key="1">
    <source>
        <dbReference type="SAM" id="MobiDB-lite"/>
    </source>
</evidence>